<sequence>MSGAREPTLRDLDGCGCCEGTGLDAPAAVWNRPGLSAISYRIGDQAGFKAALLAGLSRADLPALRPLTTRDDRDAAILLLDAWAAVADVLTFHQERIANEAYLRTATERRSLTWLGRLTGYEPAPGLAASTHLAFTLEDAVGTPDQLRLEAGLKVQSMPGPGELPQTFETVEAIDARPEWNAMRPVLWQPHPDPSAALKTYTVKGADPSLRPGDTLLVVAGTAAADRAVRRIRAVQVDARAGTTRLDVAEDPPDPPPLLRLVLARAPFVLQASRLTTASVTANVLSGSWRQADLSAFARVQRWSVRPLIRTLTVLAARRDVPAGKGLFRFRKRAAVFGHNAPLWDKLPATQRKGEAYTTSTGVTAYSAPPYPSSWDAATANRLSDDTGGNEVHLDGTHPEIVAGGWVVLESPTAQRAYGVEDNAEVTRTGFTLSAKVSRLRLNTRDGLDGFTRRETTVHAESQALELAPLPVTEVVAGETLVLDAPYLGLAAGRPVAISGRREDLEGVDDAEVVILSEVLFQEGRTELRFETALRNRYIRDSVRVNGNIARATHGETKLEVLGGGDATQPFQRFTLRQGPLTYVPARIAAGAEAALEVRIGGVLWRQAESLFGLGAQDRVYTLRREEDGRTTIGFGDGISGARLPTGADNVTARLRQGIGAAGLVGEDRLTLLATRPLGVRGVTNPVAAMDAAEPEGADSIRASAPLRVLTLGRVVSVQDYEDFARAFTGISKALASWSWTGRERAIVLTVAGEEGRPVESTGPVATNLLAALREAGDPLVPVMLHSFTPVFFRLAAKLKLDADLAPEPLLAAVEASLRQAFGFSRRAFGQGVTASELMAVVHGVPGVLAMDLDALFRSDQPETLEQALPAALPRAGQTTPAPAELLTIDPRPIAFGVLP</sequence>
<protein>
    <submittedName>
        <fullName evidence="1">Baseplate assembly protein</fullName>
    </submittedName>
</protein>
<keyword evidence="2" id="KW-1185">Reference proteome</keyword>
<reference evidence="1 2" key="1">
    <citation type="journal article" date="2013" name="Int. J. Syst. Evol. Microbiol.">
        <title>Roseomonas aerophila sp. nov., isolated from air.</title>
        <authorList>
            <person name="Kim S.J."/>
            <person name="Weon H.Y."/>
            <person name="Ahn J.H."/>
            <person name="Hong S.B."/>
            <person name="Seok S.J."/>
            <person name="Whang K.S."/>
            <person name="Kwon S.W."/>
        </authorList>
    </citation>
    <scope>NUCLEOTIDE SEQUENCE [LARGE SCALE GENOMIC DNA]</scope>
    <source>
        <strain evidence="1 2">NBRC 108923</strain>
    </source>
</reference>
<dbReference type="RefSeq" id="WP_187785999.1">
    <property type="nucleotide sequence ID" value="NZ_JACTVA010000040.1"/>
</dbReference>
<comment type="caution">
    <text evidence="1">The sequence shown here is derived from an EMBL/GenBank/DDBJ whole genome shotgun (WGS) entry which is preliminary data.</text>
</comment>
<dbReference type="EMBL" id="JACTVA010000040">
    <property type="protein sequence ID" value="MBC9208849.1"/>
    <property type="molecule type" value="Genomic_DNA"/>
</dbReference>
<proteinExistence type="predicted"/>
<accession>A0ABR7RQF9</accession>
<evidence type="ECO:0000313" key="1">
    <source>
        <dbReference type="EMBL" id="MBC9208849.1"/>
    </source>
</evidence>
<gene>
    <name evidence="1" type="ORF">IBL26_18520</name>
</gene>
<organism evidence="1 2">
    <name type="scientific">Teichococcus aerophilus</name>
    <dbReference type="NCBI Taxonomy" id="1224513"/>
    <lineage>
        <taxon>Bacteria</taxon>
        <taxon>Pseudomonadati</taxon>
        <taxon>Pseudomonadota</taxon>
        <taxon>Alphaproteobacteria</taxon>
        <taxon>Acetobacterales</taxon>
        <taxon>Roseomonadaceae</taxon>
        <taxon>Roseomonas</taxon>
    </lineage>
</organism>
<name>A0ABR7RQF9_9PROT</name>
<evidence type="ECO:0000313" key="2">
    <source>
        <dbReference type="Proteomes" id="UP000626026"/>
    </source>
</evidence>
<dbReference type="Proteomes" id="UP000626026">
    <property type="component" value="Unassembled WGS sequence"/>
</dbReference>